<sequence length="466" mass="52365">MTTLVDELIRTIRAQIERGQLPHGSKLPSIRQAAKLHQVSTFTVAEAYSRLNTQGCIQSEAGRGFFVSQAKTTPLHIRTPRQPLNPEWLLQGIYQSDDAMLQAGCGWLPDDWYDPELASAALRKLARSPLQLNQYGQPQGLLPLRQLLSQRWAAHHLPLDDQQVLLTQGASQALDIITATYCQAGDTVFIDSPGYTNLLTRLRSKQLNIVGVPWREDGPDVVQLAQLLQQYQPKLMFTNPVLQNPTGASYSLATAHQVLQLLKQADCLLVESQVSFWLAHNPPPPLSALDNIQNSILIGSFTKHLSPALRVGYVFATEGRIQALMQQKMLAGLTTSVISEHLALLMWQDLRSHKQLSSWRSRLSQAQHQVQQLLESLGWEVFAHASSGLFVFAKHPLIDDAYQFAQDHYQDNLTFAPGMLFAIDQWQSHPWFRFNVAFCQEHAFAQWLEQATKDLNQQVSCKLPSA</sequence>
<dbReference type="InterPro" id="IPR015421">
    <property type="entry name" value="PyrdxlP-dep_Trfase_major"/>
</dbReference>
<dbReference type="SUPFAM" id="SSF53383">
    <property type="entry name" value="PLP-dependent transferases"/>
    <property type="match status" value="1"/>
</dbReference>
<keyword evidence="5" id="KW-0238">DNA-binding</keyword>
<dbReference type="InterPro" id="IPR015424">
    <property type="entry name" value="PyrdxlP-dep_Trfase"/>
</dbReference>
<dbReference type="InterPro" id="IPR015422">
    <property type="entry name" value="PyrdxlP-dep_Trfase_small"/>
</dbReference>
<proteinExistence type="inferred from homology"/>
<feature type="domain" description="HTH gntR-type" evidence="7">
    <location>
        <begin position="2"/>
        <end position="70"/>
    </location>
</feature>
<gene>
    <name evidence="8" type="ORF">LVJ81_09165</name>
</gene>
<dbReference type="InterPro" id="IPR036390">
    <property type="entry name" value="WH_DNA-bd_sf"/>
</dbReference>
<dbReference type="SMART" id="SM00345">
    <property type="entry name" value="HTH_GNTR"/>
    <property type="match status" value="1"/>
</dbReference>
<dbReference type="InterPro" id="IPR036388">
    <property type="entry name" value="WH-like_DNA-bd_sf"/>
</dbReference>
<dbReference type="PANTHER" id="PTHR46577:SF2">
    <property type="entry name" value="TRANSCRIPTIONAL REGULATORY PROTEIN"/>
    <property type="match status" value="1"/>
</dbReference>
<protein>
    <recommendedName>
        <fullName evidence="2">Putative 8-amino-7-oxononanoate synthase</fullName>
    </recommendedName>
</protein>
<dbReference type="InterPro" id="IPR004839">
    <property type="entry name" value="Aminotransferase_I/II_large"/>
</dbReference>
<dbReference type="RefSeq" id="WP_019957463.1">
    <property type="nucleotide sequence ID" value="NZ_CP091512.1"/>
</dbReference>
<evidence type="ECO:0000256" key="1">
    <source>
        <dbReference type="ARBA" id="ARBA00005384"/>
    </source>
</evidence>
<evidence type="ECO:0000256" key="4">
    <source>
        <dbReference type="ARBA" id="ARBA00023015"/>
    </source>
</evidence>
<dbReference type="PANTHER" id="PTHR46577">
    <property type="entry name" value="HTH-TYPE TRANSCRIPTIONAL REGULATORY PROTEIN GABR"/>
    <property type="match status" value="1"/>
</dbReference>
<dbReference type="PROSITE" id="PS50949">
    <property type="entry name" value="HTH_GNTR"/>
    <property type="match status" value="1"/>
</dbReference>
<dbReference type="Pfam" id="PF00392">
    <property type="entry name" value="GntR"/>
    <property type="match status" value="1"/>
</dbReference>
<dbReference type="Gene3D" id="3.90.1150.10">
    <property type="entry name" value="Aspartate Aminotransferase, domain 1"/>
    <property type="match status" value="1"/>
</dbReference>
<dbReference type="SUPFAM" id="SSF46785">
    <property type="entry name" value="Winged helix' DNA-binding domain"/>
    <property type="match status" value="1"/>
</dbReference>
<reference evidence="8" key="1">
    <citation type="submission" date="2021-12" db="EMBL/GenBank/DDBJ databases">
        <authorList>
            <person name="Veyrier F.J."/>
        </authorList>
    </citation>
    <scope>NUCLEOTIDE SEQUENCE</scope>
    <source>
        <strain evidence="8">SAG 1488-6</strain>
    </source>
</reference>
<keyword evidence="9" id="KW-1185">Reference proteome</keyword>
<dbReference type="Proteomes" id="UP000832034">
    <property type="component" value="Chromosome"/>
</dbReference>
<evidence type="ECO:0000256" key="3">
    <source>
        <dbReference type="ARBA" id="ARBA00022898"/>
    </source>
</evidence>
<evidence type="ECO:0000256" key="5">
    <source>
        <dbReference type="ARBA" id="ARBA00023125"/>
    </source>
</evidence>
<accession>A0ABY4E8X8</accession>
<evidence type="ECO:0000313" key="8">
    <source>
        <dbReference type="EMBL" id="UOO91798.1"/>
    </source>
</evidence>
<keyword evidence="8" id="KW-0032">Aminotransferase</keyword>
<dbReference type="GO" id="GO:0008483">
    <property type="term" value="F:transaminase activity"/>
    <property type="evidence" value="ECO:0007669"/>
    <property type="project" value="UniProtKB-KW"/>
</dbReference>
<dbReference type="InterPro" id="IPR000524">
    <property type="entry name" value="Tscrpt_reg_HTH_GntR"/>
</dbReference>
<dbReference type="Pfam" id="PF00155">
    <property type="entry name" value="Aminotran_1_2"/>
    <property type="match status" value="1"/>
</dbReference>
<keyword evidence="6" id="KW-0804">Transcription</keyword>
<comment type="similarity">
    <text evidence="1">In the C-terminal section; belongs to the class-I pyridoxal-phosphate-dependent aminotransferase family.</text>
</comment>
<evidence type="ECO:0000313" key="9">
    <source>
        <dbReference type="Proteomes" id="UP000832034"/>
    </source>
</evidence>
<dbReference type="InterPro" id="IPR051446">
    <property type="entry name" value="HTH_trans_reg/aminotransferase"/>
</dbReference>
<evidence type="ECO:0000259" key="7">
    <source>
        <dbReference type="PROSITE" id="PS50949"/>
    </source>
</evidence>
<dbReference type="CDD" id="cd07377">
    <property type="entry name" value="WHTH_GntR"/>
    <property type="match status" value="1"/>
</dbReference>
<reference evidence="8" key="2">
    <citation type="journal article" date="2022" name="Res Sq">
        <title>Evolution of multicellular longitudinally dividing oral cavity symbionts (Neisseriaceae).</title>
        <authorList>
            <person name="Nyongesa S."/>
            <person name="Weber P."/>
            <person name="Bernet E."/>
            <person name="Pullido F."/>
            <person name="Nieckarz M."/>
            <person name="Delaby M."/>
            <person name="Nieves C."/>
            <person name="Viehboeck T."/>
            <person name="Krause N."/>
            <person name="Rivera-Millot A."/>
            <person name="Nakamura A."/>
            <person name="Vischer N."/>
            <person name="VanNieuwenhze M."/>
            <person name="Brun Y."/>
            <person name="Cava F."/>
            <person name="Bulgheresi S."/>
            <person name="Veyrier F."/>
        </authorList>
    </citation>
    <scope>NUCLEOTIDE SEQUENCE</scope>
    <source>
        <strain evidence="8">SAG 1488-6</strain>
    </source>
</reference>
<dbReference type="EMBL" id="CP091512">
    <property type="protein sequence ID" value="UOO91798.1"/>
    <property type="molecule type" value="Genomic_DNA"/>
</dbReference>
<keyword evidence="8" id="KW-0808">Transferase</keyword>
<dbReference type="Gene3D" id="3.40.640.10">
    <property type="entry name" value="Type I PLP-dependent aspartate aminotransferase-like (Major domain)"/>
    <property type="match status" value="1"/>
</dbReference>
<name>A0ABY4E8X8_VITST</name>
<dbReference type="CDD" id="cd00609">
    <property type="entry name" value="AAT_like"/>
    <property type="match status" value="1"/>
</dbReference>
<organism evidence="8 9">
    <name type="scientific">Vitreoscilla stercoraria</name>
    <dbReference type="NCBI Taxonomy" id="61"/>
    <lineage>
        <taxon>Bacteria</taxon>
        <taxon>Pseudomonadati</taxon>
        <taxon>Pseudomonadota</taxon>
        <taxon>Betaproteobacteria</taxon>
        <taxon>Neisseriales</taxon>
        <taxon>Neisseriaceae</taxon>
        <taxon>Vitreoscilla</taxon>
    </lineage>
</organism>
<evidence type="ECO:0000256" key="2">
    <source>
        <dbReference type="ARBA" id="ARBA00021531"/>
    </source>
</evidence>
<evidence type="ECO:0000256" key="6">
    <source>
        <dbReference type="ARBA" id="ARBA00023163"/>
    </source>
</evidence>
<dbReference type="Gene3D" id="1.10.10.10">
    <property type="entry name" value="Winged helix-like DNA-binding domain superfamily/Winged helix DNA-binding domain"/>
    <property type="match status" value="1"/>
</dbReference>
<keyword evidence="3" id="KW-0663">Pyridoxal phosphate</keyword>
<keyword evidence="4" id="KW-0805">Transcription regulation</keyword>